<evidence type="ECO:0000256" key="1">
    <source>
        <dbReference type="ARBA" id="ARBA00007447"/>
    </source>
</evidence>
<feature type="active site" evidence="5">
    <location>
        <position position="124"/>
    </location>
</feature>
<evidence type="ECO:0000256" key="4">
    <source>
        <dbReference type="ARBA" id="ARBA00022801"/>
    </source>
</evidence>
<dbReference type="Proteomes" id="UP000319257">
    <property type="component" value="Unassembled WGS sequence"/>
</dbReference>
<evidence type="ECO:0000313" key="8">
    <source>
        <dbReference type="Proteomes" id="UP000319257"/>
    </source>
</evidence>
<dbReference type="InterPro" id="IPR001461">
    <property type="entry name" value="Aspartic_peptidase_A1"/>
</dbReference>
<keyword evidence="8" id="KW-1185">Reference proteome</keyword>
<evidence type="ECO:0000256" key="5">
    <source>
        <dbReference type="PIRSR" id="PIRSR601461-1"/>
    </source>
</evidence>
<dbReference type="SUPFAM" id="SSF50630">
    <property type="entry name" value="Acid proteases"/>
    <property type="match status" value="1"/>
</dbReference>
<dbReference type="FunFam" id="2.40.70.10:FF:000092">
    <property type="entry name" value="Aspartic endopeptidase (AP1)"/>
    <property type="match status" value="1"/>
</dbReference>
<dbReference type="RefSeq" id="XP_030996137.1">
    <property type="nucleotide sequence ID" value="XM_031139907.1"/>
</dbReference>
<evidence type="ECO:0000256" key="3">
    <source>
        <dbReference type="ARBA" id="ARBA00022750"/>
    </source>
</evidence>
<comment type="caution">
    <text evidence="7">The sequence shown here is derived from an EMBL/GenBank/DDBJ whole genome shotgun (WGS) entry which is preliminary data.</text>
</comment>
<dbReference type="PANTHER" id="PTHR47966:SF1">
    <property type="entry name" value="ASPARTYL PROTEINASE"/>
    <property type="match status" value="1"/>
</dbReference>
<sequence>MDSIYSAQNKLRQDLGLTKVIAVPNKNYKPHGTKSYVYLLNRFGFEPTKPGPYGHVNRIHQRGLANQKVAVGGRVSMKRVLVKKDGPDGEYQGEVTAEDVQNDSMYLCEVEIGEPAQTVRLDFDTGSSDLWVFSPKLDTQLQQNHNIYDPSKSSTFKTSDDQTWQISYGDGSSASGEVGYDTVTIGGLKIQNQAVEMADKLADQFAQGTGDGLLGLAFPAINTIKKNGQPDPQNTPVANMISQEDIPKEAELFTSAFFSSRDQDAKSFYTFGYIDQDLVKSSGQDVVWTDVDNSQGFWMLPSTSATINGDKIALAGNKAIADTGTTLALVSDEVCEALYKQIPGAKYDAQQQGYVFPTSVTNDQLPEFSVAIGAHEFVIQKEDLAFAQADAQHWYGGVQSRGDNPFDILGDTFLKSVYAIWDQGNNRFGCVPKIEKTQNLGTSTSV</sequence>
<keyword evidence="2" id="KW-0645">Protease</keyword>
<dbReference type="InterPro" id="IPR034163">
    <property type="entry name" value="Aspergillopepsin-like_cat_dom"/>
</dbReference>
<organism evidence="7 8">
    <name type="scientific">Thyridium curvatum</name>
    <dbReference type="NCBI Taxonomy" id="1093900"/>
    <lineage>
        <taxon>Eukaryota</taxon>
        <taxon>Fungi</taxon>
        <taxon>Dikarya</taxon>
        <taxon>Ascomycota</taxon>
        <taxon>Pezizomycotina</taxon>
        <taxon>Sordariomycetes</taxon>
        <taxon>Sordariomycetidae</taxon>
        <taxon>Thyridiales</taxon>
        <taxon>Thyridiaceae</taxon>
        <taxon>Thyridium</taxon>
    </lineage>
</organism>
<name>A0A507B5Q3_9PEZI</name>
<dbReference type="InterPro" id="IPR033121">
    <property type="entry name" value="PEPTIDASE_A1"/>
</dbReference>
<dbReference type="OrthoDB" id="2747330at2759"/>
<dbReference type="CDD" id="cd06097">
    <property type="entry name" value="Aspergillopepsin_like"/>
    <property type="match status" value="1"/>
</dbReference>
<dbReference type="PANTHER" id="PTHR47966">
    <property type="entry name" value="BETA-SITE APP-CLEAVING ENZYME, ISOFORM A-RELATED"/>
    <property type="match status" value="1"/>
</dbReference>
<dbReference type="PROSITE" id="PS51767">
    <property type="entry name" value="PEPTIDASE_A1"/>
    <property type="match status" value="1"/>
</dbReference>
<dbReference type="GO" id="GO:0006508">
    <property type="term" value="P:proteolysis"/>
    <property type="evidence" value="ECO:0007669"/>
    <property type="project" value="UniProtKB-KW"/>
</dbReference>
<feature type="domain" description="Peptidase A1" evidence="6">
    <location>
        <begin position="106"/>
        <end position="431"/>
    </location>
</feature>
<gene>
    <name evidence="7" type="ORF">E0L32_005390</name>
</gene>
<dbReference type="GeneID" id="41972837"/>
<protein>
    <recommendedName>
        <fullName evidence="6">Peptidase A1 domain-containing protein</fullName>
    </recommendedName>
</protein>
<dbReference type="EMBL" id="SKBQ01000028">
    <property type="protein sequence ID" value="TPX14426.1"/>
    <property type="molecule type" value="Genomic_DNA"/>
</dbReference>
<accession>A0A507B5Q3</accession>
<feature type="active site" evidence="5">
    <location>
        <position position="322"/>
    </location>
</feature>
<evidence type="ECO:0000313" key="7">
    <source>
        <dbReference type="EMBL" id="TPX14426.1"/>
    </source>
</evidence>
<dbReference type="PRINTS" id="PR00792">
    <property type="entry name" value="PEPSIN"/>
</dbReference>
<dbReference type="InParanoid" id="A0A507B5Q3"/>
<reference evidence="7 8" key="1">
    <citation type="submission" date="2019-06" db="EMBL/GenBank/DDBJ databases">
        <title>Draft genome sequence of the filamentous fungus Phialemoniopsis curvata isolated from diesel fuel.</title>
        <authorList>
            <person name="Varaljay V.A."/>
            <person name="Lyon W.J."/>
            <person name="Crouch A.L."/>
            <person name="Drake C.E."/>
            <person name="Hollomon J.M."/>
            <person name="Nadeau L.J."/>
            <person name="Nunn H.S."/>
            <person name="Stevenson B.S."/>
            <person name="Bojanowski C.L."/>
            <person name="Crookes-Goodson W.J."/>
        </authorList>
    </citation>
    <scope>NUCLEOTIDE SEQUENCE [LARGE SCALE GENOMIC DNA]</scope>
    <source>
        <strain evidence="7 8">D216</strain>
    </source>
</reference>
<keyword evidence="4" id="KW-0378">Hydrolase</keyword>
<proteinExistence type="inferred from homology"/>
<dbReference type="GO" id="GO:0004190">
    <property type="term" value="F:aspartic-type endopeptidase activity"/>
    <property type="evidence" value="ECO:0007669"/>
    <property type="project" value="UniProtKB-KW"/>
</dbReference>
<keyword evidence="3" id="KW-0064">Aspartyl protease</keyword>
<dbReference type="Gene3D" id="2.40.70.10">
    <property type="entry name" value="Acid Proteases"/>
    <property type="match status" value="2"/>
</dbReference>
<dbReference type="InterPro" id="IPR021109">
    <property type="entry name" value="Peptidase_aspartic_dom_sf"/>
</dbReference>
<evidence type="ECO:0000259" key="6">
    <source>
        <dbReference type="PROSITE" id="PS51767"/>
    </source>
</evidence>
<evidence type="ECO:0000256" key="2">
    <source>
        <dbReference type="ARBA" id="ARBA00022670"/>
    </source>
</evidence>
<dbReference type="AlphaFoldDB" id="A0A507B5Q3"/>
<dbReference type="Pfam" id="PF00026">
    <property type="entry name" value="Asp"/>
    <property type="match status" value="1"/>
</dbReference>
<dbReference type="STRING" id="1093900.A0A507B5Q3"/>
<comment type="similarity">
    <text evidence="1">Belongs to the peptidase A1 family.</text>
</comment>